<comment type="catalytic activity">
    <reaction evidence="1 5">
        <text>uridine(55) in tRNA = pseudouridine(55) in tRNA</text>
        <dbReference type="Rhea" id="RHEA:42532"/>
        <dbReference type="Rhea" id="RHEA-COMP:10101"/>
        <dbReference type="Rhea" id="RHEA-COMP:10102"/>
        <dbReference type="ChEBI" id="CHEBI:65314"/>
        <dbReference type="ChEBI" id="CHEBI:65315"/>
        <dbReference type="EC" id="5.4.99.25"/>
    </reaction>
</comment>
<feature type="domain" description="tRNA pseudouridylate synthase B C-terminal" evidence="8">
    <location>
        <begin position="177"/>
        <end position="207"/>
    </location>
</feature>
<reference evidence="9" key="1">
    <citation type="submission" date="2020-02" db="EMBL/GenBank/DDBJ databases">
        <authorList>
            <person name="Meier V. D."/>
        </authorList>
    </citation>
    <scope>NUCLEOTIDE SEQUENCE</scope>
    <source>
        <strain evidence="9">AVDCRST_MAG29</strain>
    </source>
</reference>
<dbReference type="SUPFAM" id="SSF55120">
    <property type="entry name" value="Pseudouridine synthase"/>
    <property type="match status" value="1"/>
</dbReference>
<dbReference type="PANTHER" id="PTHR13767:SF2">
    <property type="entry name" value="PSEUDOURIDYLATE SYNTHASE TRUB1"/>
    <property type="match status" value="1"/>
</dbReference>
<accession>A0A6J4LUV9</accession>
<dbReference type="GO" id="GO:0003723">
    <property type="term" value="F:RNA binding"/>
    <property type="evidence" value="ECO:0007669"/>
    <property type="project" value="InterPro"/>
</dbReference>
<keyword evidence="4 5" id="KW-0413">Isomerase</keyword>
<dbReference type="InterPro" id="IPR032819">
    <property type="entry name" value="TruB_C"/>
</dbReference>
<dbReference type="GO" id="GO:0160148">
    <property type="term" value="F:tRNA pseudouridine(55) synthase activity"/>
    <property type="evidence" value="ECO:0007669"/>
    <property type="project" value="UniProtKB-EC"/>
</dbReference>
<name>A0A6J4LUV9_9ACTN</name>
<dbReference type="EMBL" id="CADCUG010000104">
    <property type="protein sequence ID" value="CAA9341975.1"/>
    <property type="molecule type" value="Genomic_DNA"/>
</dbReference>
<dbReference type="InterPro" id="IPR015225">
    <property type="entry name" value="tRNA_psdUridine_synth_fam2_C"/>
</dbReference>
<dbReference type="GO" id="GO:0031119">
    <property type="term" value="P:tRNA pseudouridine synthesis"/>
    <property type="evidence" value="ECO:0007669"/>
    <property type="project" value="UniProtKB-UniRule"/>
</dbReference>
<dbReference type="Pfam" id="PF16198">
    <property type="entry name" value="TruB_C_2"/>
    <property type="match status" value="1"/>
</dbReference>
<dbReference type="HAMAP" id="MF_01080">
    <property type="entry name" value="TruB_bact"/>
    <property type="match status" value="1"/>
</dbReference>
<dbReference type="Pfam" id="PF09142">
    <property type="entry name" value="TruB_C"/>
    <property type="match status" value="1"/>
</dbReference>
<keyword evidence="3 5" id="KW-0819">tRNA processing</keyword>
<evidence type="ECO:0000313" key="9">
    <source>
        <dbReference type="EMBL" id="CAA9341975.1"/>
    </source>
</evidence>
<protein>
    <recommendedName>
        <fullName evidence="5">tRNA pseudouridine synthase B</fullName>
        <ecNumber evidence="5">5.4.99.25</ecNumber>
    </recommendedName>
    <alternativeName>
        <fullName evidence="5">tRNA pseudouridine(55) synthase</fullName>
        <shortName evidence="5">Psi55 synthase</shortName>
    </alternativeName>
    <alternativeName>
        <fullName evidence="5">tRNA pseudouridylate synthase</fullName>
    </alternativeName>
    <alternativeName>
        <fullName evidence="5">tRNA-uridine isomerase</fullName>
    </alternativeName>
</protein>
<dbReference type="SUPFAM" id="SSF88697">
    <property type="entry name" value="PUA domain-like"/>
    <property type="match status" value="1"/>
</dbReference>
<feature type="active site" description="Nucleophile" evidence="5">
    <location>
        <position position="39"/>
    </location>
</feature>
<sequence length="287" mass="30296">MTDGLVVIDKPAGLTSHDVVARLRRLLRTRRVGHAGTLDPMATGVLVAGVGRATRLLGHLQLADKAYDATVRLGSATDTDDAAGRVVSTADASHLDEGAVRAGVAGLTGDLQQVPSAVSAIKVDGRRAYERVRTGELVQLAARPVQVSVFDVLDIRRVDDCVDVDVRVACSTGTYVRALARDLGASLGVGGHLTRLRRTRVGPFRLSEAGELGDDAPTVLSMAETATRCFPCVELDEEQATYVTHGRALDLLLPTKGPVALLTVDGRFLALYEQRGKSAHAVAVFAG</sequence>
<proteinExistence type="inferred from homology"/>
<dbReference type="CDD" id="cd02573">
    <property type="entry name" value="PseudoU_synth_EcTruB"/>
    <property type="match status" value="1"/>
</dbReference>
<evidence type="ECO:0000256" key="5">
    <source>
        <dbReference type="HAMAP-Rule" id="MF_01080"/>
    </source>
</evidence>
<dbReference type="Gene3D" id="3.30.2350.10">
    <property type="entry name" value="Pseudouridine synthase"/>
    <property type="match status" value="1"/>
</dbReference>
<feature type="domain" description="tRNA pseudouridine synthase II TruB subfamily 2 C-terminal" evidence="7">
    <location>
        <begin position="230"/>
        <end position="285"/>
    </location>
</feature>
<evidence type="ECO:0000256" key="1">
    <source>
        <dbReference type="ARBA" id="ARBA00000385"/>
    </source>
</evidence>
<dbReference type="InterPro" id="IPR036974">
    <property type="entry name" value="PUA_sf"/>
</dbReference>
<evidence type="ECO:0000259" key="6">
    <source>
        <dbReference type="Pfam" id="PF01509"/>
    </source>
</evidence>
<dbReference type="PANTHER" id="PTHR13767">
    <property type="entry name" value="TRNA-PSEUDOURIDINE SYNTHASE"/>
    <property type="match status" value="1"/>
</dbReference>
<dbReference type="AlphaFoldDB" id="A0A6J4LUV9"/>
<evidence type="ECO:0000259" key="7">
    <source>
        <dbReference type="Pfam" id="PF09142"/>
    </source>
</evidence>
<evidence type="ECO:0000256" key="3">
    <source>
        <dbReference type="ARBA" id="ARBA00022694"/>
    </source>
</evidence>
<comment type="similarity">
    <text evidence="2 5">Belongs to the pseudouridine synthase TruB family. Type 1 subfamily.</text>
</comment>
<feature type="domain" description="Pseudouridine synthase II N-terminal" evidence="6">
    <location>
        <begin position="24"/>
        <end position="176"/>
    </location>
</feature>
<evidence type="ECO:0000259" key="8">
    <source>
        <dbReference type="Pfam" id="PF16198"/>
    </source>
</evidence>
<evidence type="ECO:0000256" key="2">
    <source>
        <dbReference type="ARBA" id="ARBA00005642"/>
    </source>
</evidence>
<dbReference type="NCBIfam" id="TIGR00431">
    <property type="entry name" value="TruB"/>
    <property type="match status" value="1"/>
</dbReference>
<dbReference type="InterPro" id="IPR002501">
    <property type="entry name" value="PsdUridine_synth_N"/>
</dbReference>
<dbReference type="FunFam" id="3.30.2350.10:FF:000011">
    <property type="entry name" value="tRNA pseudouridine synthase B"/>
    <property type="match status" value="1"/>
</dbReference>
<gene>
    <name evidence="5" type="primary">truB</name>
    <name evidence="9" type="ORF">AVDCRST_MAG29-1634</name>
</gene>
<dbReference type="Pfam" id="PF01509">
    <property type="entry name" value="TruB_N"/>
    <property type="match status" value="1"/>
</dbReference>
<organism evidence="9">
    <name type="scientific">uncultured Nocardioidaceae bacterium</name>
    <dbReference type="NCBI Taxonomy" id="253824"/>
    <lineage>
        <taxon>Bacteria</taxon>
        <taxon>Bacillati</taxon>
        <taxon>Actinomycetota</taxon>
        <taxon>Actinomycetes</taxon>
        <taxon>Propionibacteriales</taxon>
        <taxon>Nocardioidaceae</taxon>
        <taxon>environmental samples</taxon>
    </lineage>
</organism>
<dbReference type="EC" id="5.4.99.25" evidence="5"/>
<dbReference type="Gene3D" id="2.30.130.10">
    <property type="entry name" value="PUA domain"/>
    <property type="match status" value="1"/>
</dbReference>
<dbReference type="GO" id="GO:1990481">
    <property type="term" value="P:mRNA pseudouridine synthesis"/>
    <property type="evidence" value="ECO:0007669"/>
    <property type="project" value="TreeGrafter"/>
</dbReference>
<dbReference type="InterPro" id="IPR014780">
    <property type="entry name" value="tRNA_psdUridine_synth_TruB"/>
</dbReference>
<evidence type="ECO:0000256" key="4">
    <source>
        <dbReference type="ARBA" id="ARBA00023235"/>
    </source>
</evidence>
<dbReference type="InterPro" id="IPR020103">
    <property type="entry name" value="PsdUridine_synth_cat_dom_sf"/>
</dbReference>
<dbReference type="InterPro" id="IPR015947">
    <property type="entry name" value="PUA-like_sf"/>
</dbReference>
<comment type="function">
    <text evidence="5">Responsible for synthesis of pseudouridine from uracil-55 in the psi GC loop of transfer RNAs.</text>
</comment>